<dbReference type="EMBL" id="GL732534">
    <property type="protein sequence ID" value="EFX84629.1"/>
    <property type="molecule type" value="Genomic_DNA"/>
</dbReference>
<organism evidence="2 3">
    <name type="scientific">Daphnia pulex</name>
    <name type="common">Water flea</name>
    <dbReference type="NCBI Taxonomy" id="6669"/>
    <lineage>
        <taxon>Eukaryota</taxon>
        <taxon>Metazoa</taxon>
        <taxon>Ecdysozoa</taxon>
        <taxon>Arthropoda</taxon>
        <taxon>Crustacea</taxon>
        <taxon>Branchiopoda</taxon>
        <taxon>Diplostraca</taxon>
        <taxon>Cladocera</taxon>
        <taxon>Anomopoda</taxon>
        <taxon>Daphniidae</taxon>
        <taxon>Daphnia</taxon>
    </lineage>
</organism>
<dbReference type="HOGENOM" id="CLU_3070770_0_0_1"/>
<feature type="region of interest" description="Disordered" evidence="1">
    <location>
        <begin position="1"/>
        <end position="21"/>
    </location>
</feature>
<dbReference type="AlphaFoldDB" id="E9G7K9"/>
<dbReference type="Proteomes" id="UP000000305">
    <property type="component" value="Unassembled WGS sequence"/>
</dbReference>
<accession>E9G7K9</accession>
<evidence type="ECO:0000313" key="2">
    <source>
        <dbReference type="EMBL" id="EFX84629.1"/>
    </source>
</evidence>
<evidence type="ECO:0000256" key="1">
    <source>
        <dbReference type="SAM" id="MobiDB-lite"/>
    </source>
</evidence>
<sequence>MTTHRKASSSERQDEEVASHQRVVDWLCGRPARVTEHNLKRKISTKGRHQKIK</sequence>
<reference evidence="2 3" key="1">
    <citation type="journal article" date="2011" name="Science">
        <title>The ecoresponsive genome of Daphnia pulex.</title>
        <authorList>
            <person name="Colbourne J.K."/>
            <person name="Pfrender M.E."/>
            <person name="Gilbert D."/>
            <person name="Thomas W.K."/>
            <person name="Tucker A."/>
            <person name="Oakley T.H."/>
            <person name="Tokishita S."/>
            <person name="Aerts A."/>
            <person name="Arnold G.J."/>
            <person name="Basu M.K."/>
            <person name="Bauer D.J."/>
            <person name="Caceres C.E."/>
            <person name="Carmel L."/>
            <person name="Casola C."/>
            <person name="Choi J.H."/>
            <person name="Detter J.C."/>
            <person name="Dong Q."/>
            <person name="Dusheyko S."/>
            <person name="Eads B.D."/>
            <person name="Frohlich T."/>
            <person name="Geiler-Samerotte K.A."/>
            <person name="Gerlach D."/>
            <person name="Hatcher P."/>
            <person name="Jogdeo S."/>
            <person name="Krijgsveld J."/>
            <person name="Kriventseva E.V."/>
            <person name="Kultz D."/>
            <person name="Laforsch C."/>
            <person name="Lindquist E."/>
            <person name="Lopez J."/>
            <person name="Manak J.R."/>
            <person name="Muller J."/>
            <person name="Pangilinan J."/>
            <person name="Patwardhan R.P."/>
            <person name="Pitluck S."/>
            <person name="Pritham E.J."/>
            <person name="Rechtsteiner A."/>
            <person name="Rho M."/>
            <person name="Rogozin I.B."/>
            <person name="Sakarya O."/>
            <person name="Salamov A."/>
            <person name="Schaack S."/>
            <person name="Shapiro H."/>
            <person name="Shiga Y."/>
            <person name="Skalitzky C."/>
            <person name="Smith Z."/>
            <person name="Souvorov A."/>
            <person name="Sung W."/>
            <person name="Tang Z."/>
            <person name="Tsuchiya D."/>
            <person name="Tu H."/>
            <person name="Vos H."/>
            <person name="Wang M."/>
            <person name="Wolf Y.I."/>
            <person name="Yamagata H."/>
            <person name="Yamada T."/>
            <person name="Ye Y."/>
            <person name="Shaw J.R."/>
            <person name="Andrews J."/>
            <person name="Crease T.J."/>
            <person name="Tang H."/>
            <person name="Lucas S.M."/>
            <person name="Robertson H.M."/>
            <person name="Bork P."/>
            <person name="Koonin E.V."/>
            <person name="Zdobnov E.M."/>
            <person name="Grigoriev I.V."/>
            <person name="Lynch M."/>
            <person name="Boore J.L."/>
        </authorList>
    </citation>
    <scope>NUCLEOTIDE SEQUENCE [LARGE SCALE GENOMIC DNA]</scope>
</reference>
<evidence type="ECO:0000313" key="3">
    <source>
        <dbReference type="Proteomes" id="UP000000305"/>
    </source>
</evidence>
<feature type="compositionally biased region" description="Basic and acidic residues" evidence="1">
    <location>
        <begin position="8"/>
        <end position="21"/>
    </location>
</feature>
<gene>
    <name evidence="2" type="ORF">DAPPUDRAFT_238849</name>
</gene>
<proteinExistence type="predicted"/>
<protein>
    <submittedName>
        <fullName evidence="2">Uncharacterized protein</fullName>
    </submittedName>
</protein>
<keyword evidence="3" id="KW-1185">Reference proteome</keyword>
<dbReference type="InParanoid" id="E9G7K9"/>
<name>E9G7K9_DAPPU</name>
<dbReference type="KEGG" id="dpx:DAPPUDRAFT_238849"/>